<reference evidence="2" key="1">
    <citation type="submission" date="2022-11" db="UniProtKB">
        <authorList>
            <consortium name="WormBaseParasite"/>
        </authorList>
    </citation>
    <scope>IDENTIFICATION</scope>
</reference>
<name>A0AC35GPC3_9BILA</name>
<dbReference type="Proteomes" id="UP000887580">
    <property type="component" value="Unplaced"/>
</dbReference>
<proteinExistence type="predicted"/>
<evidence type="ECO:0000313" key="1">
    <source>
        <dbReference type="Proteomes" id="UP000887580"/>
    </source>
</evidence>
<accession>A0AC35GPC3</accession>
<evidence type="ECO:0000313" key="2">
    <source>
        <dbReference type="WBParaSite" id="PS1159_v2.g7167.t1"/>
    </source>
</evidence>
<protein>
    <submittedName>
        <fullName evidence="2">Uncharacterized protein</fullName>
    </submittedName>
</protein>
<organism evidence="1 2">
    <name type="scientific">Panagrolaimus sp. PS1159</name>
    <dbReference type="NCBI Taxonomy" id="55785"/>
    <lineage>
        <taxon>Eukaryota</taxon>
        <taxon>Metazoa</taxon>
        <taxon>Ecdysozoa</taxon>
        <taxon>Nematoda</taxon>
        <taxon>Chromadorea</taxon>
        <taxon>Rhabditida</taxon>
        <taxon>Tylenchina</taxon>
        <taxon>Panagrolaimomorpha</taxon>
        <taxon>Panagrolaimoidea</taxon>
        <taxon>Panagrolaimidae</taxon>
        <taxon>Panagrolaimus</taxon>
    </lineage>
</organism>
<sequence length="125" mass="14069">MFQAFQFLFIFFIFQNGNSSGDERETCALFKGNHTITVTKTDENGHKCNGIIAIAVCGGMCSSSEKGTHFFPHKENENSFCVPIETTPIRHELINCDKEALPTIRWIEYNETKQCGCKSIDPPTN</sequence>
<dbReference type="WBParaSite" id="PS1159_v2.g7167.t1">
    <property type="protein sequence ID" value="PS1159_v2.g7167.t1"/>
    <property type="gene ID" value="PS1159_v2.g7167"/>
</dbReference>